<dbReference type="EMBL" id="CP066076">
    <property type="protein sequence ID" value="QQC67727.1"/>
    <property type="molecule type" value="Genomic_DNA"/>
</dbReference>
<dbReference type="Proteomes" id="UP000595610">
    <property type="component" value="Chromosome 2"/>
</dbReference>
<dbReference type="AlphaFoldDB" id="A0A7T4TBZ8"/>
<gene>
    <name evidence="2" type="ORF">I6I06_20410</name>
</gene>
<dbReference type="InterPro" id="IPR021267">
    <property type="entry name" value="DUF2844"/>
</dbReference>
<sequence length="141" mass="14927">MGTTLAHASLGGTPTWPVEPTNQGTRLVQRASARSVEYSVNENTLAYGTVVREYVSQTGTVFAVVWHGPRMPPLNTLLGSYFPAYLQGLAAIHATQGGGYGPATVQQNELVIHTGGHMGAFTGRAYLPQSLPQGTSAEDLQ</sequence>
<evidence type="ECO:0000256" key="1">
    <source>
        <dbReference type="SAM" id="MobiDB-lite"/>
    </source>
</evidence>
<proteinExistence type="predicted"/>
<evidence type="ECO:0000313" key="2">
    <source>
        <dbReference type="EMBL" id="QQC67727.1"/>
    </source>
</evidence>
<evidence type="ECO:0000313" key="3">
    <source>
        <dbReference type="Proteomes" id="UP000595610"/>
    </source>
</evidence>
<accession>A0A7T4TBZ8</accession>
<name>A0A7T4TBZ8_9BURK</name>
<dbReference type="KEGG" id="pgis:I6I06_20410"/>
<keyword evidence="3" id="KW-1185">Reference proteome</keyword>
<protein>
    <submittedName>
        <fullName evidence="2">DUF2844 domain-containing protein</fullName>
    </submittedName>
</protein>
<organism evidence="2 3">
    <name type="scientific">Paraburkholderia ginsengisoli</name>
    <dbReference type="NCBI Taxonomy" id="311231"/>
    <lineage>
        <taxon>Bacteria</taxon>
        <taxon>Pseudomonadati</taxon>
        <taxon>Pseudomonadota</taxon>
        <taxon>Betaproteobacteria</taxon>
        <taxon>Burkholderiales</taxon>
        <taxon>Burkholderiaceae</taxon>
        <taxon>Paraburkholderia</taxon>
    </lineage>
</organism>
<reference evidence="2 3" key="1">
    <citation type="submission" date="2020-12" db="EMBL/GenBank/DDBJ databases">
        <title>FDA dAtabase for Regulatory Grade micrObial Sequences (FDA-ARGOS): Supporting development and validation of Infectious Disease Dx tests.</title>
        <authorList>
            <person name="Nelson B."/>
            <person name="Plummer A."/>
            <person name="Tallon L."/>
            <person name="Sadzewicz L."/>
            <person name="Zhao X."/>
            <person name="Boylan J."/>
            <person name="Ott S."/>
            <person name="Bowen H."/>
            <person name="Vavikolanu K."/>
            <person name="Mehta A."/>
            <person name="Aluvathingal J."/>
            <person name="Nadendla S."/>
            <person name="Myers T."/>
            <person name="Yan Y."/>
            <person name="Sichtig H."/>
        </authorList>
    </citation>
    <scope>NUCLEOTIDE SEQUENCE [LARGE SCALE GENOMIC DNA]</scope>
    <source>
        <strain evidence="2 3">FDAARGOS_1049</strain>
    </source>
</reference>
<feature type="region of interest" description="Disordered" evidence="1">
    <location>
        <begin position="1"/>
        <end position="22"/>
    </location>
</feature>
<dbReference type="Pfam" id="PF11005">
    <property type="entry name" value="DUF2844"/>
    <property type="match status" value="1"/>
</dbReference>